<proteinExistence type="inferred from homology"/>
<dbReference type="SUPFAM" id="SSF55120">
    <property type="entry name" value="Pseudouridine synthase"/>
    <property type="match status" value="1"/>
</dbReference>
<accession>A0A1D8INJ8</accession>
<dbReference type="InterPro" id="IPR036986">
    <property type="entry name" value="S4_RNA-bd_sf"/>
</dbReference>
<evidence type="ECO:0000256" key="5">
    <source>
        <dbReference type="ARBA" id="ARBA00022884"/>
    </source>
</evidence>
<dbReference type="EMBL" id="CP017415">
    <property type="protein sequence ID" value="AOU97991.1"/>
    <property type="molecule type" value="Genomic_DNA"/>
</dbReference>
<comment type="catalytic activity">
    <reaction evidence="9">
        <text>a uridine in RNA = a pseudouridine in RNA</text>
        <dbReference type="Rhea" id="RHEA:48348"/>
        <dbReference type="Rhea" id="RHEA-COMP:12068"/>
        <dbReference type="Rhea" id="RHEA-COMP:12069"/>
        <dbReference type="ChEBI" id="CHEBI:65314"/>
        <dbReference type="ChEBI" id="CHEBI:65315"/>
    </reaction>
</comment>
<evidence type="ECO:0000256" key="6">
    <source>
        <dbReference type="ARBA" id="ARBA00023235"/>
    </source>
</evidence>
<dbReference type="InterPro" id="IPR020103">
    <property type="entry name" value="PsdUridine_synth_cat_dom_sf"/>
</dbReference>
<dbReference type="PANTHER" id="PTHR21600">
    <property type="entry name" value="MITOCHONDRIAL RNA PSEUDOURIDINE SYNTHASE"/>
    <property type="match status" value="1"/>
</dbReference>
<dbReference type="InterPro" id="IPR050188">
    <property type="entry name" value="RluA_PseudoU_synthase"/>
</dbReference>
<reference evidence="12" key="1">
    <citation type="submission" date="2016-09" db="EMBL/GenBank/DDBJ databases">
        <title>Acidihalobacter prosperus F5.</title>
        <authorList>
            <person name="Khaleque H.N."/>
            <person name="Ramsay J.P."/>
            <person name="Kaksonen A.H."/>
            <person name="Boxall N.J."/>
            <person name="Watkin E.L.J."/>
        </authorList>
    </citation>
    <scope>NUCLEOTIDE SEQUENCE [LARGE SCALE GENOMIC DNA]</scope>
    <source>
        <strain evidence="12">F5</strain>
    </source>
</reference>
<feature type="domain" description="RNA-binding S4" evidence="10">
    <location>
        <begin position="24"/>
        <end position="79"/>
    </location>
</feature>
<dbReference type="PROSITE" id="PS50889">
    <property type="entry name" value="S4"/>
    <property type="match status" value="1"/>
</dbReference>
<dbReference type="Gene3D" id="3.30.2350.10">
    <property type="entry name" value="Pseudouridine synthase"/>
    <property type="match status" value="1"/>
</dbReference>
<dbReference type="GO" id="GO:0000455">
    <property type="term" value="P:enzyme-directed rRNA pseudouridine synthesis"/>
    <property type="evidence" value="ECO:0007669"/>
    <property type="project" value="TreeGrafter"/>
</dbReference>
<evidence type="ECO:0000256" key="2">
    <source>
        <dbReference type="ARBA" id="ARBA00002876"/>
    </source>
</evidence>
<dbReference type="Gene3D" id="3.10.290.10">
    <property type="entry name" value="RNA-binding S4 domain"/>
    <property type="match status" value="1"/>
</dbReference>
<name>A0A1D8INJ8_9GAMM</name>
<dbReference type="PANTHER" id="PTHR21600:SF92">
    <property type="entry name" value="RIBOSOMAL LARGE SUBUNIT PSEUDOURIDINE SYNTHASE C"/>
    <property type="match status" value="1"/>
</dbReference>
<dbReference type="KEGG" id="aprs:BI364_08450"/>
<keyword evidence="5 8" id="KW-0694">RNA-binding</keyword>
<dbReference type="AlphaFoldDB" id="A0A1D8INJ8"/>
<keyword evidence="4" id="KW-0698">rRNA processing</keyword>
<comment type="function">
    <text evidence="2">Responsible for synthesis of pseudouridine from uracil at positions 955, 2504 and 2580 in 23S ribosomal RNA.</text>
</comment>
<dbReference type="GO" id="GO:0160141">
    <property type="term" value="F:23S rRNA pseudouridine(955/2504/2580) synthase activity"/>
    <property type="evidence" value="ECO:0007669"/>
    <property type="project" value="UniProtKB-EC"/>
</dbReference>
<dbReference type="Pfam" id="PF00849">
    <property type="entry name" value="PseudoU_synth_2"/>
    <property type="match status" value="1"/>
</dbReference>
<dbReference type="InterPro" id="IPR006145">
    <property type="entry name" value="PsdUridine_synth_RsuA/RluA"/>
</dbReference>
<keyword evidence="12" id="KW-1185">Reference proteome</keyword>
<dbReference type="InterPro" id="IPR006224">
    <property type="entry name" value="PsdUridine_synth_RluA-like_CS"/>
</dbReference>
<feature type="active site" evidence="7">
    <location>
        <position position="148"/>
    </location>
</feature>
<evidence type="ECO:0000256" key="7">
    <source>
        <dbReference type="PIRSR" id="PIRSR606225-1"/>
    </source>
</evidence>
<evidence type="ECO:0000256" key="3">
    <source>
        <dbReference type="ARBA" id="ARBA00010876"/>
    </source>
</evidence>
<organism evidence="11 12">
    <name type="scientific">Acidihalobacter yilgarnensis</name>
    <dbReference type="NCBI Taxonomy" id="2819280"/>
    <lineage>
        <taxon>Bacteria</taxon>
        <taxon>Pseudomonadati</taxon>
        <taxon>Pseudomonadota</taxon>
        <taxon>Gammaproteobacteria</taxon>
        <taxon>Chromatiales</taxon>
        <taxon>Ectothiorhodospiraceae</taxon>
        <taxon>Acidihalobacter</taxon>
    </lineage>
</organism>
<protein>
    <recommendedName>
        <fullName evidence="9">Pseudouridine synthase</fullName>
        <ecNumber evidence="9">5.4.99.-</ecNumber>
    </recommendedName>
</protein>
<dbReference type="EC" id="5.4.99.-" evidence="9"/>
<dbReference type="SUPFAM" id="SSF55174">
    <property type="entry name" value="Alpha-L RNA-binding motif"/>
    <property type="match status" value="1"/>
</dbReference>
<evidence type="ECO:0000256" key="9">
    <source>
        <dbReference type="RuleBase" id="RU362028"/>
    </source>
</evidence>
<evidence type="ECO:0000256" key="4">
    <source>
        <dbReference type="ARBA" id="ARBA00022552"/>
    </source>
</evidence>
<dbReference type="InterPro" id="IPR002942">
    <property type="entry name" value="S4_RNA-bd"/>
</dbReference>
<sequence length="320" mass="35439">MKTTSQTDSPRVRQIAVDEQHAGQRLDNFLLRELKGVSKNLVYRIVRKGEVRINGGRAKPAQRLEAGDTVRVPPINVLPAGTDAASIPAALLTRIESAVVHEDDALIALDKPAGLAVHGGSGLRYGLIEVLRAARPNAPFLELVHRLDRETSGLLLIAKSRDSLTRLHTLLRGEGMDKRYLALLHGAWQGGERQVDLPLTREQGRSMARNVTVNDDGSEARSHFKPIRRLSNHTLMEVRIGTGRTHQIRVHAAHIGHSVAGDGRYGDFTADRAERAVGLKRQFLHAAELRFQMPVTGQRYHFRIPLPPDLQACLDRLETS</sequence>
<dbReference type="CDD" id="cd02869">
    <property type="entry name" value="PseudoU_synth_RluA_like"/>
    <property type="match status" value="1"/>
</dbReference>
<comment type="similarity">
    <text evidence="3 9">Belongs to the pseudouridine synthase RluA family.</text>
</comment>
<evidence type="ECO:0000313" key="11">
    <source>
        <dbReference type="EMBL" id="AOU97991.1"/>
    </source>
</evidence>
<dbReference type="SMART" id="SM00363">
    <property type="entry name" value="S4"/>
    <property type="match status" value="1"/>
</dbReference>
<keyword evidence="6 9" id="KW-0413">Isomerase</keyword>
<gene>
    <name evidence="11" type="ORF">BI364_08450</name>
</gene>
<dbReference type="Pfam" id="PF01479">
    <property type="entry name" value="S4"/>
    <property type="match status" value="1"/>
</dbReference>
<evidence type="ECO:0000256" key="1">
    <source>
        <dbReference type="ARBA" id="ARBA00000381"/>
    </source>
</evidence>
<dbReference type="RefSeq" id="WP_070078367.1">
    <property type="nucleotide sequence ID" value="NZ_CP017415.1"/>
</dbReference>
<dbReference type="PROSITE" id="PS01129">
    <property type="entry name" value="PSI_RLU"/>
    <property type="match status" value="1"/>
</dbReference>
<evidence type="ECO:0000259" key="10">
    <source>
        <dbReference type="SMART" id="SM00363"/>
    </source>
</evidence>
<dbReference type="Proteomes" id="UP000095401">
    <property type="component" value="Chromosome"/>
</dbReference>
<comment type="catalytic activity">
    <reaction evidence="1">
        <text>uridine(955/2504/2580) in 23S rRNA = pseudouridine(955/2504/2580) in 23S rRNA</text>
        <dbReference type="Rhea" id="RHEA:42528"/>
        <dbReference type="Rhea" id="RHEA-COMP:10099"/>
        <dbReference type="Rhea" id="RHEA-COMP:10100"/>
        <dbReference type="ChEBI" id="CHEBI:65314"/>
        <dbReference type="ChEBI" id="CHEBI:65315"/>
        <dbReference type="EC" id="5.4.99.24"/>
    </reaction>
</comment>
<evidence type="ECO:0000256" key="8">
    <source>
        <dbReference type="PROSITE-ProRule" id="PRU00182"/>
    </source>
</evidence>
<dbReference type="NCBIfam" id="TIGR00005">
    <property type="entry name" value="rluA_subfam"/>
    <property type="match status" value="1"/>
</dbReference>
<dbReference type="GO" id="GO:0003723">
    <property type="term" value="F:RNA binding"/>
    <property type="evidence" value="ECO:0007669"/>
    <property type="project" value="UniProtKB-KW"/>
</dbReference>
<dbReference type="CDD" id="cd00165">
    <property type="entry name" value="S4"/>
    <property type="match status" value="1"/>
</dbReference>
<evidence type="ECO:0000313" key="12">
    <source>
        <dbReference type="Proteomes" id="UP000095401"/>
    </source>
</evidence>
<dbReference type="InterPro" id="IPR006225">
    <property type="entry name" value="PsdUridine_synth_RluC/D"/>
</dbReference>